<protein>
    <submittedName>
        <fullName evidence="1">Uncharacterized protein</fullName>
    </submittedName>
</protein>
<gene>
    <name evidence="1" type="ORF">ILYODFUR_004358</name>
</gene>
<name>A0ABV0SK46_9TELE</name>
<proteinExistence type="predicted"/>
<comment type="caution">
    <text evidence="1">The sequence shown here is derived from an EMBL/GenBank/DDBJ whole genome shotgun (WGS) entry which is preliminary data.</text>
</comment>
<keyword evidence="2" id="KW-1185">Reference proteome</keyword>
<sequence length="102" mass="11171">MIVSGGFSGWFGPCGKPVEKRNTKNPRELNCFVSCQVSVDKPLESVSECPLIWNATDTTVQRVAILLSLKLISIHSQDGKFCSGRGVVIFLFMPLNSSHVES</sequence>
<dbReference type="Proteomes" id="UP001482620">
    <property type="component" value="Unassembled WGS sequence"/>
</dbReference>
<organism evidence="1 2">
    <name type="scientific">Ilyodon furcidens</name>
    <name type="common">goldbreast splitfin</name>
    <dbReference type="NCBI Taxonomy" id="33524"/>
    <lineage>
        <taxon>Eukaryota</taxon>
        <taxon>Metazoa</taxon>
        <taxon>Chordata</taxon>
        <taxon>Craniata</taxon>
        <taxon>Vertebrata</taxon>
        <taxon>Euteleostomi</taxon>
        <taxon>Actinopterygii</taxon>
        <taxon>Neopterygii</taxon>
        <taxon>Teleostei</taxon>
        <taxon>Neoteleostei</taxon>
        <taxon>Acanthomorphata</taxon>
        <taxon>Ovalentaria</taxon>
        <taxon>Atherinomorphae</taxon>
        <taxon>Cyprinodontiformes</taxon>
        <taxon>Goodeidae</taxon>
        <taxon>Ilyodon</taxon>
    </lineage>
</organism>
<reference evidence="1 2" key="1">
    <citation type="submission" date="2021-06" db="EMBL/GenBank/DDBJ databases">
        <authorList>
            <person name="Palmer J.M."/>
        </authorList>
    </citation>
    <scope>NUCLEOTIDE SEQUENCE [LARGE SCALE GENOMIC DNA]</scope>
    <source>
        <strain evidence="2">if_2019</strain>
        <tissue evidence="1">Muscle</tissue>
    </source>
</reference>
<evidence type="ECO:0000313" key="2">
    <source>
        <dbReference type="Proteomes" id="UP001482620"/>
    </source>
</evidence>
<dbReference type="EMBL" id="JAHRIQ010000238">
    <property type="protein sequence ID" value="MEQ2220332.1"/>
    <property type="molecule type" value="Genomic_DNA"/>
</dbReference>
<accession>A0ABV0SK46</accession>
<evidence type="ECO:0000313" key="1">
    <source>
        <dbReference type="EMBL" id="MEQ2220332.1"/>
    </source>
</evidence>